<dbReference type="CDD" id="cd05243">
    <property type="entry name" value="SDR_a5"/>
    <property type="match status" value="1"/>
</dbReference>
<keyword evidence="3" id="KW-1185">Reference proteome</keyword>
<dbReference type="Proteomes" id="UP000829542">
    <property type="component" value="Chromosome"/>
</dbReference>
<accession>A0ABY3X790</accession>
<reference evidence="2 3" key="1">
    <citation type="submission" date="2022-03" db="EMBL/GenBank/DDBJ databases">
        <title>Ignatzschineria rhizosphaerae HR5S32.</title>
        <authorList>
            <person name="Sun J.Q."/>
            <person name="Feng J.Y."/>
        </authorList>
    </citation>
    <scope>NUCLEOTIDE SEQUENCE [LARGE SCALE GENOMIC DNA]</scope>
    <source>
        <strain evidence="2 3">HR5S32</strain>
    </source>
</reference>
<proteinExistence type="predicted"/>
<sequence>MSQVFIVGGSGQIARLLATTLSKGGHQVQSMYRTPSQKEALQALGAKPILGNLLELTPQELSELMKGSDTVVFSAGAGGKGGMEMTDAIDGKGLELSVKAAEKAGIKRFILVSAFPEAGRDKALGEGFENYMRIKKAADVYLTHSTLDWVIVRPGTLTDHHGSKKINVGPAIAYGDVSRENVALTLAQIIEHPKIKKIIIELTDGDTDIPHAIAAL</sequence>
<dbReference type="PANTHER" id="PTHR15020:SF50">
    <property type="entry name" value="UPF0659 PROTEIN YMR090W"/>
    <property type="match status" value="1"/>
</dbReference>
<dbReference type="InterPro" id="IPR016040">
    <property type="entry name" value="NAD(P)-bd_dom"/>
</dbReference>
<evidence type="ECO:0000259" key="1">
    <source>
        <dbReference type="Pfam" id="PF13460"/>
    </source>
</evidence>
<dbReference type="PANTHER" id="PTHR15020">
    <property type="entry name" value="FLAVIN REDUCTASE-RELATED"/>
    <property type="match status" value="1"/>
</dbReference>
<dbReference type="SUPFAM" id="SSF51735">
    <property type="entry name" value="NAD(P)-binding Rossmann-fold domains"/>
    <property type="match status" value="1"/>
</dbReference>
<dbReference type="Pfam" id="PF13460">
    <property type="entry name" value="NAD_binding_10"/>
    <property type="match status" value="1"/>
</dbReference>
<dbReference type="EMBL" id="CP093379">
    <property type="protein sequence ID" value="UNM96601.1"/>
    <property type="molecule type" value="Genomic_DNA"/>
</dbReference>
<protein>
    <submittedName>
        <fullName evidence="2">SDR family oxidoreductase</fullName>
    </submittedName>
</protein>
<dbReference type="InterPro" id="IPR036291">
    <property type="entry name" value="NAD(P)-bd_dom_sf"/>
</dbReference>
<gene>
    <name evidence="2" type="ORF">MMG00_01690</name>
</gene>
<name>A0ABY3X790_9GAMM</name>
<evidence type="ECO:0000313" key="3">
    <source>
        <dbReference type="Proteomes" id="UP000829542"/>
    </source>
</evidence>
<dbReference type="RefSeq" id="WP_242150489.1">
    <property type="nucleotide sequence ID" value="NZ_CP093379.1"/>
</dbReference>
<organism evidence="2 3">
    <name type="scientific">Ignatzschineria rhizosphaerae</name>
    <dbReference type="NCBI Taxonomy" id="2923279"/>
    <lineage>
        <taxon>Bacteria</taxon>
        <taxon>Pseudomonadati</taxon>
        <taxon>Pseudomonadota</taxon>
        <taxon>Gammaproteobacteria</taxon>
        <taxon>Cardiobacteriales</taxon>
        <taxon>Ignatzschineriaceae</taxon>
        <taxon>Ignatzschineria</taxon>
    </lineage>
</organism>
<feature type="domain" description="NAD(P)-binding" evidence="1">
    <location>
        <begin position="8"/>
        <end position="193"/>
    </location>
</feature>
<evidence type="ECO:0000313" key="2">
    <source>
        <dbReference type="EMBL" id="UNM96601.1"/>
    </source>
</evidence>
<dbReference type="Gene3D" id="3.40.50.720">
    <property type="entry name" value="NAD(P)-binding Rossmann-like Domain"/>
    <property type="match status" value="1"/>
</dbReference>